<dbReference type="InterPro" id="IPR050763">
    <property type="entry name" value="ABC_transporter_ATP-binding"/>
</dbReference>
<dbReference type="SUPFAM" id="SSF52540">
    <property type="entry name" value="P-loop containing nucleoside triphosphate hydrolases"/>
    <property type="match status" value="1"/>
</dbReference>
<keyword evidence="4" id="KW-0547">Nucleotide-binding</keyword>
<keyword evidence="5 9" id="KW-0067">ATP-binding</keyword>
<evidence type="ECO:0000256" key="6">
    <source>
        <dbReference type="ARBA" id="ARBA00022967"/>
    </source>
</evidence>
<dbReference type="Gene3D" id="3.40.50.300">
    <property type="entry name" value="P-loop containing nucleotide triphosphate hydrolases"/>
    <property type="match status" value="1"/>
</dbReference>
<dbReference type="Pfam" id="PF00005">
    <property type="entry name" value="ABC_tran"/>
    <property type="match status" value="1"/>
</dbReference>
<gene>
    <name evidence="9" type="ORF">CD32_04230</name>
</gene>
<dbReference type="PROSITE" id="PS00211">
    <property type="entry name" value="ABC_TRANSPORTER_1"/>
    <property type="match status" value="1"/>
</dbReference>
<dbReference type="PROSITE" id="PS50893">
    <property type="entry name" value="ABC_TRANSPORTER_2"/>
    <property type="match status" value="1"/>
</dbReference>
<dbReference type="GO" id="GO:0005886">
    <property type="term" value="C:plasma membrane"/>
    <property type="evidence" value="ECO:0007669"/>
    <property type="project" value="UniProtKB-SubCell"/>
</dbReference>
<dbReference type="PANTHER" id="PTHR42711:SF13">
    <property type="entry name" value="ABC TRANSPORTER, ATP-BINDING PROTEIN"/>
    <property type="match status" value="1"/>
</dbReference>
<dbReference type="GO" id="GO:0005524">
    <property type="term" value="F:ATP binding"/>
    <property type="evidence" value="ECO:0007669"/>
    <property type="project" value="UniProtKB-KW"/>
</dbReference>
<dbReference type="GO" id="GO:0016887">
    <property type="term" value="F:ATP hydrolysis activity"/>
    <property type="evidence" value="ECO:0007669"/>
    <property type="project" value="InterPro"/>
</dbReference>
<comment type="caution">
    <text evidence="9">The sequence shown here is derived from an EMBL/GenBank/DDBJ whole genome shotgun (WGS) entry which is preliminary data.</text>
</comment>
<dbReference type="SMART" id="SM00382">
    <property type="entry name" value="AAA"/>
    <property type="match status" value="1"/>
</dbReference>
<keyword evidence="7" id="KW-0472">Membrane</keyword>
<evidence type="ECO:0000259" key="8">
    <source>
        <dbReference type="PROSITE" id="PS50893"/>
    </source>
</evidence>
<evidence type="ECO:0000256" key="7">
    <source>
        <dbReference type="ARBA" id="ARBA00023136"/>
    </source>
</evidence>
<dbReference type="CDD" id="cd03230">
    <property type="entry name" value="ABC_DR_subfamily_A"/>
    <property type="match status" value="1"/>
</dbReference>
<proteinExistence type="predicted"/>
<keyword evidence="6" id="KW-1278">Translocase</keyword>
<protein>
    <submittedName>
        <fullName evidence="9">Bacitracin ABC transporter ATP-binding protein</fullName>
    </submittedName>
</protein>
<dbReference type="OrthoDB" id="9804819at2"/>
<dbReference type="InterPro" id="IPR017871">
    <property type="entry name" value="ABC_transporter-like_CS"/>
</dbReference>
<dbReference type="RefSeq" id="WP_036151600.1">
    <property type="nucleotide sequence ID" value="NZ_AVCX01000015.1"/>
</dbReference>
<evidence type="ECO:0000313" key="9">
    <source>
        <dbReference type="EMBL" id="KGR87240.1"/>
    </source>
</evidence>
<evidence type="ECO:0000313" key="10">
    <source>
        <dbReference type="Proteomes" id="UP000030437"/>
    </source>
</evidence>
<evidence type="ECO:0000256" key="1">
    <source>
        <dbReference type="ARBA" id="ARBA00004236"/>
    </source>
</evidence>
<dbReference type="PANTHER" id="PTHR42711">
    <property type="entry name" value="ABC TRANSPORTER ATP-BINDING PROTEIN"/>
    <property type="match status" value="1"/>
</dbReference>
<dbReference type="InterPro" id="IPR003593">
    <property type="entry name" value="AAA+_ATPase"/>
</dbReference>
<sequence>MTIAAIEVRNVKKAFGTFTALEDVSFTINKGEIFGFLGPSGSGKTTMIKILTAQLEETAGEARVLGLPSIEMKKSENKARFGILTDNSGLYKRLTVEENLLLFNNMYDLPKSAIDEALEFVNLTDARKKKVSELSKGMIQRVTLARAIMHKPDLLFLDEPTSALDPVNTRHIYNGLRRLNDQGTTIFLTTHDMTEAETLCNRVAFLHKGKVRAIGEPAQLKHQYSDHSMTVELMTGEEHILQLDDRTSAMKLSEWMSEKSILRIQTNEPTLGDIFMQVTGSDLQ</sequence>
<dbReference type="EMBL" id="JPVP01000048">
    <property type="protein sequence ID" value="KGR87240.1"/>
    <property type="molecule type" value="Genomic_DNA"/>
</dbReference>
<dbReference type="InterPro" id="IPR003439">
    <property type="entry name" value="ABC_transporter-like_ATP-bd"/>
</dbReference>
<dbReference type="AlphaFoldDB" id="A0A0A3IUY9"/>
<evidence type="ECO:0000256" key="4">
    <source>
        <dbReference type="ARBA" id="ARBA00022741"/>
    </source>
</evidence>
<dbReference type="InterPro" id="IPR027417">
    <property type="entry name" value="P-loop_NTPase"/>
</dbReference>
<dbReference type="FunFam" id="3.40.50.300:FF:000589">
    <property type="entry name" value="ABC transporter, ATP-binding subunit"/>
    <property type="match status" value="1"/>
</dbReference>
<organism evidence="9 10">
    <name type="scientific">Lysinibacillus odysseyi 34hs-1 = NBRC 100172</name>
    <dbReference type="NCBI Taxonomy" id="1220589"/>
    <lineage>
        <taxon>Bacteria</taxon>
        <taxon>Bacillati</taxon>
        <taxon>Bacillota</taxon>
        <taxon>Bacilli</taxon>
        <taxon>Bacillales</taxon>
        <taxon>Bacillaceae</taxon>
        <taxon>Lysinibacillus</taxon>
    </lineage>
</organism>
<comment type="subcellular location">
    <subcellularLocation>
        <location evidence="1">Cell membrane</location>
    </subcellularLocation>
</comment>
<dbReference type="Proteomes" id="UP000030437">
    <property type="component" value="Unassembled WGS sequence"/>
</dbReference>
<accession>A0A0A3IUY9</accession>
<evidence type="ECO:0000256" key="5">
    <source>
        <dbReference type="ARBA" id="ARBA00022840"/>
    </source>
</evidence>
<dbReference type="STRING" id="1220589.CD32_04230"/>
<reference evidence="9 10" key="1">
    <citation type="submission" date="2014-02" db="EMBL/GenBank/DDBJ databases">
        <title>Draft genome sequence of Lysinibacillus odysseyi NBRC 100172.</title>
        <authorList>
            <person name="Zhang F."/>
            <person name="Wang G."/>
            <person name="Zhang L."/>
        </authorList>
    </citation>
    <scope>NUCLEOTIDE SEQUENCE [LARGE SCALE GENOMIC DNA]</scope>
    <source>
        <strain evidence="9 10">NBRC 100172</strain>
    </source>
</reference>
<keyword evidence="2" id="KW-0813">Transport</keyword>
<dbReference type="eggNOG" id="COG1131">
    <property type="taxonomic scope" value="Bacteria"/>
</dbReference>
<feature type="domain" description="ABC transporter" evidence="8">
    <location>
        <begin position="6"/>
        <end position="233"/>
    </location>
</feature>
<evidence type="ECO:0000256" key="3">
    <source>
        <dbReference type="ARBA" id="ARBA00022475"/>
    </source>
</evidence>
<evidence type="ECO:0000256" key="2">
    <source>
        <dbReference type="ARBA" id="ARBA00022448"/>
    </source>
</evidence>
<name>A0A0A3IUY9_9BACI</name>
<keyword evidence="10" id="KW-1185">Reference proteome</keyword>
<keyword evidence="3" id="KW-1003">Cell membrane</keyword>